<evidence type="ECO:0000256" key="1">
    <source>
        <dbReference type="SAM" id="MobiDB-lite"/>
    </source>
</evidence>
<sequence length="634" mass="69513">MLPSPALESSSGALPPREPWMWPAPPMAGAGGISGPNAAAYWDMGTAERTGGSPSRYSMYRADAEHAQLFAHHPHATSAPAASQFFSAPPAPMLPYGMPMHPELMQHLQRMGGGAMNGYAFMPIPGYSMVDHAQMPMLMHMPPMGSAPYRFGPDEKASGLLPLEADRRDASLEEAWDRLRSEEPDPRDHNMEELLALSRQAQLEAGGNANVFVCPHCEKRYVGKHARSIWRRHLQDKHAIPLSVQPRRTRWDRDANRPRNAEERRERMLESKRRWARKKREQERRAASAGRAESENPTETPASEEAKAASPPTPVRPTPKRPALASRDLNVPVHRAELVKSPAESKIASPMRLLQSTPLREWPAAPVASSPDPGHEPMKRTTAAPASLSKRSALDRAALASFSRVEPSPRVFPPSASKFESRLAYSDLQGSPLAPSLKRDGRTGDQFSSPQHLNLTHSLGLAPHSASKNSGNFGGMYPGVSMTPMQGGVTPYTKMPLGLTPTIGGLLRGDMAGVPPSAGGSAFLQNAGDLSMSSYLMNYSGLDTPSVNIARSARRRRHADASFHSSSEREEEEELNDENDQRNASPSIRARPRSSLTKPLTHETPSKVPPSVRSIKLPTPRSPWHRTPHNHRLR</sequence>
<gene>
    <name evidence="2" type="ORF">GLX27_000322</name>
</gene>
<feature type="compositionally biased region" description="Basic residues" evidence="1">
    <location>
        <begin position="623"/>
        <end position="634"/>
    </location>
</feature>
<name>A0ABY8EIZ6_MALFU</name>
<evidence type="ECO:0000313" key="3">
    <source>
        <dbReference type="Proteomes" id="UP000818624"/>
    </source>
</evidence>
<organism evidence="2 3">
    <name type="scientific">Malassezia furfur</name>
    <name type="common">Pityriasis versicolor infection agent</name>
    <name type="synonym">Pityrosporum furfur</name>
    <dbReference type="NCBI Taxonomy" id="55194"/>
    <lineage>
        <taxon>Eukaryota</taxon>
        <taxon>Fungi</taxon>
        <taxon>Dikarya</taxon>
        <taxon>Basidiomycota</taxon>
        <taxon>Ustilaginomycotina</taxon>
        <taxon>Malasseziomycetes</taxon>
        <taxon>Malasseziales</taxon>
        <taxon>Malasseziaceae</taxon>
        <taxon>Malassezia</taxon>
    </lineage>
</organism>
<evidence type="ECO:0000313" key="2">
    <source>
        <dbReference type="EMBL" id="WFD45698.1"/>
    </source>
</evidence>
<keyword evidence="3" id="KW-1185">Reference proteome</keyword>
<proteinExistence type="predicted"/>
<feature type="compositionally biased region" description="Low complexity" evidence="1">
    <location>
        <begin position="287"/>
        <end position="303"/>
    </location>
</feature>
<protein>
    <recommendedName>
        <fullName evidence="4">C2H2-type domain-containing protein</fullName>
    </recommendedName>
</protein>
<dbReference type="EMBL" id="CP046234">
    <property type="protein sequence ID" value="WFD45698.1"/>
    <property type="molecule type" value="Genomic_DNA"/>
</dbReference>
<evidence type="ECO:0008006" key="4">
    <source>
        <dbReference type="Google" id="ProtNLM"/>
    </source>
</evidence>
<feature type="region of interest" description="Disordered" evidence="1">
    <location>
        <begin position="558"/>
        <end position="634"/>
    </location>
</feature>
<feature type="region of interest" description="Disordered" evidence="1">
    <location>
        <begin position="245"/>
        <end position="391"/>
    </location>
</feature>
<feature type="region of interest" description="Disordered" evidence="1">
    <location>
        <begin position="429"/>
        <end position="453"/>
    </location>
</feature>
<feature type="region of interest" description="Disordered" evidence="1">
    <location>
        <begin position="1"/>
        <end position="21"/>
    </location>
</feature>
<feature type="compositionally biased region" description="Acidic residues" evidence="1">
    <location>
        <begin position="569"/>
        <end position="578"/>
    </location>
</feature>
<feature type="compositionally biased region" description="Basic and acidic residues" evidence="1">
    <location>
        <begin position="249"/>
        <end position="273"/>
    </location>
</feature>
<dbReference type="Proteomes" id="UP000818624">
    <property type="component" value="Chromosome 1"/>
</dbReference>
<reference evidence="2 3" key="1">
    <citation type="journal article" date="2020" name="Elife">
        <title>Loss of centromere function drives karyotype evolution in closely related Malassezia species.</title>
        <authorList>
            <person name="Sankaranarayanan S.R."/>
            <person name="Ianiri G."/>
            <person name="Coelho M.A."/>
            <person name="Reza M.H."/>
            <person name="Thimmappa B.C."/>
            <person name="Ganguly P."/>
            <person name="Vadnala R.N."/>
            <person name="Sun S."/>
            <person name="Siddharthan R."/>
            <person name="Tellgren-Roth C."/>
            <person name="Dawson T.L."/>
            <person name="Heitman J."/>
            <person name="Sanyal K."/>
        </authorList>
    </citation>
    <scope>NUCLEOTIDE SEQUENCE [LARGE SCALE GENOMIC DNA]</scope>
    <source>
        <strain evidence="2">CBS14141</strain>
    </source>
</reference>
<feature type="compositionally biased region" description="Low complexity" evidence="1">
    <location>
        <begin position="582"/>
        <end position="595"/>
    </location>
</feature>
<accession>A0ABY8EIZ6</accession>